<proteinExistence type="predicted"/>
<evidence type="ECO:0000313" key="2">
    <source>
        <dbReference type="Proteomes" id="UP000003358"/>
    </source>
</evidence>
<dbReference type="Proteomes" id="UP000003358">
    <property type="component" value="Unassembled WGS sequence"/>
</dbReference>
<evidence type="ECO:0000313" key="1">
    <source>
        <dbReference type="EMBL" id="EJB30122.1"/>
    </source>
</evidence>
<protein>
    <submittedName>
        <fullName evidence="1">Uncharacterized protein</fullName>
    </submittedName>
</protein>
<reference evidence="1 2" key="1">
    <citation type="journal article" date="2013" name="Pathog. Dis.">
        <title>Genome sequences of 65 Helicobacter pylori strains isolated from asymptomatic individuals and patients with gastric cancer, peptic ulcer disease, or gastritis.</title>
        <authorList>
            <person name="Blanchard T.G."/>
            <person name="Czinn S.J."/>
            <person name="Correa P."/>
            <person name="Nakazawa T."/>
            <person name="Keelan M."/>
            <person name="Morningstar L."/>
            <person name="Santana-Cruz I."/>
            <person name="Maroo A."/>
            <person name="McCracken C."/>
            <person name="Shefchek K."/>
            <person name="Daugherty S."/>
            <person name="Song Y."/>
            <person name="Fraser C.M."/>
            <person name="Fricke W.F."/>
        </authorList>
    </citation>
    <scope>NUCLEOTIDE SEQUENCE [LARGE SCALE GENOMIC DNA]</scope>
    <source>
        <strain evidence="1 2">NQ4200</strain>
    </source>
</reference>
<organism evidence="1 2">
    <name type="scientific">Helicobacter pylori NQ4200</name>
    <dbReference type="NCBI Taxonomy" id="992024"/>
    <lineage>
        <taxon>Bacteria</taxon>
        <taxon>Pseudomonadati</taxon>
        <taxon>Campylobacterota</taxon>
        <taxon>Epsilonproteobacteria</taxon>
        <taxon>Campylobacterales</taxon>
        <taxon>Helicobacteraceae</taxon>
        <taxon>Helicobacter</taxon>
    </lineage>
</organism>
<dbReference type="PATRIC" id="fig|992024.3.peg.422"/>
<comment type="caution">
    <text evidence="1">The sequence shown here is derived from an EMBL/GenBank/DDBJ whole genome shotgun (WGS) entry which is preliminary data.</text>
</comment>
<accession>J0IXW7</accession>
<gene>
    <name evidence="1" type="ORF">HPNQ4200_0442</name>
</gene>
<dbReference type="EMBL" id="AKNS01000003">
    <property type="protein sequence ID" value="EJB30122.1"/>
    <property type="molecule type" value="Genomic_DNA"/>
</dbReference>
<sequence length="80" mass="9126">MKTARYCLEFVNLGGLLRLGEYLGKANSKIIASNVFWLKFLVGSHLAMKNAISLIYRFKSIVQKHMLLKIRQKSLNQAQA</sequence>
<dbReference type="AlphaFoldDB" id="J0IXW7"/>
<name>J0IXW7_HELPX</name>